<dbReference type="Gene3D" id="2.60.120.10">
    <property type="entry name" value="Jelly Rolls"/>
    <property type="match status" value="1"/>
</dbReference>
<keyword evidence="3" id="KW-1185">Reference proteome</keyword>
<evidence type="ECO:0000313" key="3">
    <source>
        <dbReference type="Proteomes" id="UP001362999"/>
    </source>
</evidence>
<name>A0AAW0ELK9_9AGAR</name>
<protein>
    <submittedName>
        <fullName evidence="2">Cupin-2 domain-containing protein</fullName>
    </submittedName>
</protein>
<dbReference type="SUPFAM" id="SSF51182">
    <property type="entry name" value="RmlC-like cupins"/>
    <property type="match status" value="1"/>
</dbReference>
<dbReference type="InterPro" id="IPR011051">
    <property type="entry name" value="RmlC_Cupin_sf"/>
</dbReference>
<evidence type="ECO:0000313" key="2">
    <source>
        <dbReference type="EMBL" id="KAK7064932.1"/>
    </source>
</evidence>
<proteinExistence type="predicted"/>
<dbReference type="Gene3D" id="2.20.70.150">
    <property type="match status" value="1"/>
</dbReference>
<dbReference type="AlphaFoldDB" id="A0AAW0ELK9"/>
<dbReference type="InterPro" id="IPR013096">
    <property type="entry name" value="Cupin_2"/>
</dbReference>
<gene>
    <name evidence="2" type="ORF">R3P38DRAFT_2595284</name>
</gene>
<dbReference type="PANTHER" id="PTHR36156">
    <property type="entry name" value="SLR2101 PROTEIN"/>
    <property type="match status" value="1"/>
</dbReference>
<dbReference type="InterPro" id="IPR047142">
    <property type="entry name" value="OryJ/VirC-like"/>
</dbReference>
<sequence length="175" mass="19532">MSSSPFKPVRRVVTGHTPEGKATVVADTVQPPTFWSPQSISPIYDLCHTSESPAVIDSEIREGKWADEIATNTEHVSRNGSVFRVFEFSPGTVSPAHRTVSLDYGIVAKGSIVLELDDGERITLNEGDTIVQRGTMHTWKNESKTEWARIYFIVLASKSVEINGQELKEEWRSEQ</sequence>
<dbReference type="CDD" id="cd02231">
    <property type="entry name" value="cupin_BLL6423-like"/>
    <property type="match status" value="1"/>
</dbReference>
<evidence type="ECO:0000259" key="1">
    <source>
        <dbReference type="Pfam" id="PF07883"/>
    </source>
</evidence>
<dbReference type="Proteomes" id="UP001362999">
    <property type="component" value="Unassembled WGS sequence"/>
</dbReference>
<organism evidence="2 3">
    <name type="scientific">Favolaschia claudopus</name>
    <dbReference type="NCBI Taxonomy" id="2862362"/>
    <lineage>
        <taxon>Eukaryota</taxon>
        <taxon>Fungi</taxon>
        <taxon>Dikarya</taxon>
        <taxon>Basidiomycota</taxon>
        <taxon>Agaricomycotina</taxon>
        <taxon>Agaricomycetes</taxon>
        <taxon>Agaricomycetidae</taxon>
        <taxon>Agaricales</taxon>
        <taxon>Marasmiineae</taxon>
        <taxon>Mycenaceae</taxon>
        <taxon>Favolaschia</taxon>
    </lineage>
</organism>
<reference evidence="2 3" key="1">
    <citation type="journal article" date="2024" name="J Genomics">
        <title>Draft genome sequencing and assembly of Favolaschia claudopus CIRM-BRFM 2984 isolated from oak limbs.</title>
        <authorList>
            <person name="Navarro D."/>
            <person name="Drula E."/>
            <person name="Chaduli D."/>
            <person name="Cazenave R."/>
            <person name="Ahrendt S."/>
            <person name="Wang J."/>
            <person name="Lipzen A."/>
            <person name="Daum C."/>
            <person name="Barry K."/>
            <person name="Grigoriev I.V."/>
            <person name="Favel A."/>
            <person name="Rosso M.N."/>
            <person name="Martin F."/>
        </authorList>
    </citation>
    <scope>NUCLEOTIDE SEQUENCE [LARGE SCALE GENOMIC DNA]</scope>
    <source>
        <strain evidence="2 3">CIRM-BRFM 2984</strain>
    </source>
</reference>
<dbReference type="InterPro" id="IPR014710">
    <property type="entry name" value="RmlC-like_jellyroll"/>
</dbReference>
<feature type="domain" description="Cupin type-2" evidence="1">
    <location>
        <begin position="85"/>
        <end position="152"/>
    </location>
</feature>
<dbReference type="EMBL" id="JAWWNJ010000001">
    <property type="protein sequence ID" value="KAK7064932.1"/>
    <property type="molecule type" value="Genomic_DNA"/>
</dbReference>
<accession>A0AAW0ELK9</accession>
<dbReference type="Pfam" id="PF07883">
    <property type="entry name" value="Cupin_2"/>
    <property type="match status" value="1"/>
</dbReference>
<comment type="caution">
    <text evidence="2">The sequence shown here is derived from an EMBL/GenBank/DDBJ whole genome shotgun (WGS) entry which is preliminary data.</text>
</comment>
<dbReference type="PANTHER" id="PTHR36156:SF2">
    <property type="entry name" value="CUPIN TYPE-2 DOMAIN-CONTAINING PROTEIN"/>
    <property type="match status" value="1"/>
</dbReference>